<name>A0A2T7CD39_9POAL</name>
<dbReference type="AlphaFoldDB" id="A0A2T7CD39"/>
<sequence length="61" mass="7162">MQMQIGQHQADELKQRRNTRVRKGEQAFNTSTLSNKTHGWVQRSILQTRLPSSRPFGHFQL</sequence>
<dbReference type="Gramene" id="PUZ41256">
    <property type="protein sequence ID" value="PUZ41256"/>
    <property type="gene ID" value="GQ55_9G490200"/>
</dbReference>
<evidence type="ECO:0000256" key="1">
    <source>
        <dbReference type="SAM" id="MobiDB-lite"/>
    </source>
</evidence>
<feature type="compositionally biased region" description="Polar residues" evidence="1">
    <location>
        <begin position="27"/>
        <end position="37"/>
    </location>
</feature>
<evidence type="ECO:0000313" key="3">
    <source>
        <dbReference type="Proteomes" id="UP000244336"/>
    </source>
</evidence>
<proteinExistence type="predicted"/>
<dbReference type="EMBL" id="CM009757">
    <property type="protein sequence ID" value="PUZ41256.1"/>
    <property type="molecule type" value="Genomic_DNA"/>
</dbReference>
<organism evidence="2 3">
    <name type="scientific">Panicum hallii var. hallii</name>
    <dbReference type="NCBI Taxonomy" id="1504633"/>
    <lineage>
        <taxon>Eukaryota</taxon>
        <taxon>Viridiplantae</taxon>
        <taxon>Streptophyta</taxon>
        <taxon>Embryophyta</taxon>
        <taxon>Tracheophyta</taxon>
        <taxon>Spermatophyta</taxon>
        <taxon>Magnoliopsida</taxon>
        <taxon>Liliopsida</taxon>
        <taxon>Poales</taxon>
        <taxon>Poaceae</taxon>
        <taxon>PACMAD clade</taxon>
        <taxon>Panicoideae</taxon>
        <taxon>Panicodae</taxon>
        <taxon>Paniceae</taxon>
        <taxon>Panicinae</taxon>
        <taxon>Panicum</taxon>
        <taxon>Panicum sect. Panicum</taxon>
    </lineage>
</organism>
<gene>
    <name evidence="2" type="ORF">GQ55_9G490200</name>
</gene>
<protein>
    <submittedName>
        <fullName evidence="2">Uncharacterized protein</fullName>
    </submittedName>
</protein>
<dbReference type="Proteomes" id="UP000244336">
    <property type="component" value="Chromosome 9"/>
</dbReference>
<accession>A0A2T7CD39</accession>
<feature type="region of interest" description="Disordered" evidence="1">
    <location>
        <begin position="1"/>
        <end position="41"/>
    </location>
</feature>
<evidence type="ECO:0000313" key="2">
    <source>
        <dbReference type="EMBL" id="PUZ41256.1"/>
    </source>
</evidence>
<keyword evidence="3" id="KW-1185">Reference proteome</keyword>
<reference evidence="2 3" key="1">
    <citation type="submission" date="2018-04" db="EMBL/GenBank/DDBJ databases">
        <title>WGS assembly of Panicum hallii var. hallii HAL2.</title>
        <authorList>
            <person name="Lovell J."/>
            <person name="Jenkins J."/>
            <person name="Lowry D."/>
            <person name="Mamidi S."/>
            <person name="Sreedasyam A."/>
            <person name="Weng X."/>
            <person name="Barry K."/>
            <person name="Bonette J."/>
            <person name="Campitelli B."/>
            <person name="Daum C."/>
            <person name="Gordon S."/>
            <person name="Gould B."/>
            <person name="Lipzen A."/>
            <person name="MacQueen A."/>
            <person name="Palacio-Mejia J."/>
            <person name="Plott C."/>
            <person name="Shakirov E."/>
            <person name="Shu S."/>
            <person name="Yoshinaga Y."/>
            <person name="Zane M."/>
            <person name="Rokhsar D."/>
            <person name="Grimwood J."/>
            <person name="Schmutz J."/>
            <person name="Juenger T."/>
        </authorList>
    </citation>
    <scope>NUCLEOTIDE SEQUENCE [LARGE SCALE GENOMIC DNA]</scope>
    <source>
        <strain evidence="3">cv. HAL2</strain>
    </source>
</reference>